<comment type="caution">
    <text evidence="2">The sequence shown here is derived from an EMBL/GenBank/DDBJ whole genome shotgun (WGS) entry which is preliminary data.</text>
</comment>
<keyword evidence="3" id="KW-1185">Reference proteome</keyword>
<organism evidence="2 3">
    <name type="scientific">Sphingomonas hankyongi</name>
    <dbReference type="NCBI Taxonomy" id="2908209"/>
    <lineage>
        <taxon>Bacteria</taxon>
        <taxon>Pseudomonadati</taxon>
        <taxon>Pseudomonadota</taxon>
        <taxon>Alphaproteobacteria</taxon>
        <taxon>Sphingomonadales</taxon>
        <taxon>Sphingomonadaceae</taxon>
        <taxon>Sphingomonas</taxon>
    </lineage>
</organism>
<keyword evidence="1" id="KW-1133">Transmembrane helix</keyword>
<feature type="transmembrane region" description="Helical" evidence="1">
    <location>
        <begin position="6"/>
        <end position="24"/>
    </location>
</feature>
<protein>
    <submittedName>
        <fullName evidence="2">PRC-barrel domain containing protein</fullName>
    </submittedName>
</protein>
<keyword evidence="1" id="KW-0812">Transmembrane</keyword>
<accession>A0ABT0S3U6</accession>
<gene>
    <name evidence="2" type="ORF">LZ538_10785</name>
</gene>
<feature type="transmembrane region" description="Helical" evidence="1">
    <location>
        <begin position="31"/>
        <end position="48"/>
    </location>
</feature>
<keyword evidence="1" id="KW-0472">Membrane</keyword>
<name>A0ABT0S3U6_9SPHN</name>
<dbReference type="Gene3D" id="2.30.30.240">
    <property type="entry name" value="PRC-barrel domain"/>
    <property type="match status" value="1"/>
</dbReference>
<proteinExistence type="predicted"/>
<evidence type="ECO:0000313" key="3">
    <source>
        <dbReference type="Proteomes" id="UP001165342"/>
    </source>
</evidence>
<reference evidence="2" key="1">
    <citation type="submission" date="2022-05" db="EMBL/GenBank/DDBJ databases">
        <authorList>
            <person name="Jo J.-H."/>
            <person name="Im W.-T."/>
        </authorList>
    </citation>
    <scope>NUCLEOTIDE SEQUENCE</scope>
    <source>
        <strain evidence="2">SE220</strain>
    </source>
</reference>
<dbReference type="InterPro" id="IPR011033">
    <property type="entry name" value="PRC_barrel-like_sf"/>
</dbReference>
<dbReference type="SUPFAM" id="SSF50346">
    <property type="entry name" value="PRC-barrel domain"/>
    <property type="match status" value="1"/>
</dbReference>
<evidence type="ECO:0000313" key="2">
    <source>
        <dbReference type="EMBL" id="MCL6730532.1"/>
    </source>
</evidence>
<dbReference type="Proteomes" id="UP001165342">
    <property type="component" value="Unassembled WGS sequence"/>
</dbReference>
<evidence type="ECO:0000256" key="1">
    <source>
        <dbReference type="SAM" id="Phobius"/>
    </source>
</evidence>
<sequence length="187" mass="19856">MADTISWVATVATIIAASMTAANLGSRITGYGFCVFLLGSLSWLAAGLSTSQPALVWTNIVLTILNIFGIWRWLGRQAKVEEGARSAAEASEDTPGEALFPVSLLTHGSVKCGGDQIGNCIDAMAGSRSGRLAYVVVSQGGVGGVGETLRRLPWRRAHVEDGALFAEGSAEEFDRLETIEKDEWPAR</sequence>
<dbReference type="EMBL" id="JAMGBE010000003">
    <property type="protein sequence ID" value="MCL6730532.1"/>
    <property type="molecule type" value="Genomic_DNA"/>
</dbReference>
<dbReference type="RefSeq" id="WP_249832012.1">
    <property type="nucleotide sequence ID" value="NZ_JAMGBE010000003.1"/>
</dbReference>
<feature type="transmembrane region" description="Helical" evidence="1">
    <location>
        <begin position="54"/>
        <end position="74"/>
    </location>
</feature>